<dbReference type="InterPro" id="IPR036515">
    <property type="entry name" value="Transposase_17_sf"/>
</dbReference>
<feature type="region of interest" description="Disordered" evidence="1">
    <location>
        <begin position="84"/>
        <end position="104"/>
    </location>
</feature>
<feature type="domain" description="Transposase IS200-like" evidence="2">
    <location>
        <begin position="29"/>
        <end position="87"/>
    </location>
</feature>
<comment type="caution">
    <text evidence="3">The sequence shown here is derived from an EMBL/GenBank/DDBJ whole genome shotgun (WGS) entry which is preliminary data.</text>
</comment>
<reference evidence="3 4" key="1">
    <citation type="submission" date="2015-11" db="EMBL/GenBank/DDBJ databases">
        <title>Genomic Taxonomy of the Vibrionaceae.</title>
        <authorList>
            <person name="Gomez-Gil B."/>
            <person name="Enciso-Ibarra J."/>
        </authorList>
    </citation>
    <scope>NUCLEOTIDE SEQUENCE [LARGE SCALE GENOMIC DNA]</scope>
    <source>
        <strain evidence="3 4">CAIM 912</strain>
    </source>
</reference>
<name>A0A135I5S2_9GAMM</name>
<dbReference type="GO" id="GO:0004803">
    <property type="term" value="F:transposase activity"/>
    <property type="evidence" value="ECO:0007669"/>
    <property type="project" value="InterPro"/>
</dbReference>
<protein>
    <recommendedName>
        <fullName evidence="2">Transposase IS200-like domain-containing protein</fullName>
    </recommendedName>
</protein>
<dbReference type="InterPro" id="IPR002686">
    <property type="entry name" value="Transposase_17"/>
</dbReference>
<dbReference type="Pfam" id="PF01797">
    <property type="entry name" value="Y1_Tnp"/>
    <property type="match status" value="1"/>
</dbReference>
<dbReference type="STRING" id="294935.ATN88_16105"/>
<gene>
    <name evidence="3" type="ORF">ATN88_16105</name>
</gene>
<keyword evidence="4" id="KW-1185">Reference proteome</keyword>
<evidence type="ECO:0000313" key="4">
    <source>
        <dbReference type="Proteomes" id="UP000070529"/>
    </source>
</evidence>
<proteinExistence type="predicted"/>
<organism evidence="3 4">
    <name type="scientific">Enterovibrio coralii</name>
    <dbReference type="NCBI Taxonomy" id="294935"/>
    <lineage>
        <taxon>Bacteria</taxon>
        <taxon>Pseudomonadati</taxon>
        <taxon>Pseudomonadota</taxon>
        <taxon>Gammaproteobacteria</taxon>
        <taxon>Vibrionales</taxon>
        <taxon>Vibrionaceae</taxon>
        <taxon>Enterovibrio</taxon>
    </lineage>
</organism>
<accession>A0A135I5S2</accession>
<dbReference type="SUPFAM" id="SSF143422">
    <property type="entry name" value="Transposase IS200-like"/>
    <property type="match status" value="1"/>
</dbReference>
<dbReference type="Proteomes" id="UP000070529">
    <property type="component" value="Unassembled WGS sequence"/>
</dbReference>
<dbReference type="EMBL" id="LNTY01000049">
    <property type="protein sequence ID" value="KXF80800.1"/>
    <property type="molecule type" value="Genomic_DNA"/>
</dbReference>
<evidence type="ECO:0000313" key="3">
    <source>
        <dbReference type="EMBL" id="KXF80800.1"/>
    </source>
</evidence>
<dbReference type="Gene3D" id="3.30.70.1290">
    <property type="entry name" value="Transposase IS200-like"/>
    <property type="match status" value="1"/>
</dbReference>
<dbReference type="GO" id="GO:0006313">
    <property type="term" value="P:DNA transposition"/>
    <property type="evidence" value="ECO:0007669"/>
    <property type="project" value="InterPro"/>
</dbReference>
<evidence type="ECO:0000259" key="2">
    <source>
        <dbReference type="Pfam" id="PF01797"/>
    </source>
</evidence>
<evidence type="ECO:0000256" key="1">
    <source>
        <dbReference type="SAM" id="MobiDB-lite"/>
    </source>
</evidence>
<dbReference type="AlphaFoldDB" id="A0A135I5S2"/>
<dbReference type="GO" id="GO:0003677">
    <property type="term" value="F:DNA binding"/>
    <property type="evidence" value="ECO:0007669"/>
    <property type="project" value="InterPro"/>
</dbReference>
<sequence length="104" mass="12375">MSNESVLIHRGVECSDRTGALVDKNTNKLEFRRVSSFIKRRTAIKLFAKFPYLRKEKLWGNHFRQRGYIVDSVVANESIIHRHVRHQEKQPKNKIPPDWNKYSK</sequence>